<dbReference type="GO" id="GO:0106312">
    <property type="term" value="F:methylenetetrahydrofolate reductase (NADH) activity"/>
    <property type="evidence" value="ECO:0007669"/>
    <property type="project" value="UniProtKB-EC"/>
</dbReference>
<evidence type="ECO:0000256" key="4">
    <source>
        <dbReference type="ARBA" id="ARBA00022630"/>
    </source>
</evidence>
<evidence type="ECO:0000256" key="2">
    <source>
        <dbReference type="ARBA" id="ARBA00004777"/>
    </source>
</evidence>
<name>A0A6J4Q334_9ACTN</name>
<evidence type="ECO:0000313" key="9">
    <source>
        <dbReference type="EMBL" id="CAA9428986.1"/>
    </source>
</evidence>
<evidence type="ECO:0000256" key="5">
    <source>
        <dbReference type="ARBA" id="ARBA00022827"/>
    </source>
</evidence>
<dbReference type="Pfam" id="PF02219">
    <property type="entry name" value="MTHFR"/>
    <property type="match status" value="1"/>
</dbReference>
<dbReference type="GO" id="GO:0071949">
    <property type="term" value="F:FAD binding"/>
    <property type="evidence" value="ECO:0007669"/>
    <property type="project" value="TreeGrafter"/>
</dbReference>
<dbReference type="EMBL" id="CADCUT010000184">
    <property type="protein sequence ID" value="CAA9428986.1"/>
    <property type="molecule type" value="Genomic_DNA"/>
</dbReference>
<protein>
    <recommendedName>
        <fullName evidence="8">Methylenetetrahydrofolate reductase</fullName>
    </recommendedName>
</protein>
<evidence type="ECO:0000256" key="6">
    <source>
        <dbReference type="ARBA" id="ARBA00023002"/>
    </source>
</evidence>
<evidence type="ECO:0000256" key="3">
    <source>
        <dbReference type="ARBA" id="ARBA00006743"/>
    </source>
</evidence>
<dbReference type="AlphaFoldDB" id="A0A6J4Q334"/>
<comment type="catalytic activity">
    <reaction evidence="7">
        <text>(6S)-5-methyl-5,6,7,8-tetrahydrofolate + NAD(+) = (6R)-5,10-methylene-5,6,7,8-tetrahydrofolate + NADH + H(+)</text>
        <dbReference type="Rhea" id="RHEA:19821"/>
        <dbReference type="ChEBI" id="CHEBI:15378"/>
        <dbReference type="ChEBI" id="CHEBI:15636"/>
        <dbReference type="ChEBI" id="CHEBI:18608"/>
        <dbReference type="ChEBI" id="CHEBI:57540"/>
        <dbReference type="ChEBI" id="CHEBI:57945"/>
        <dbReference type="EC" id="1.5.1.54"/>
    </reaction>
    <physiologicalReaction direction="right-to-left" evidence="7">
        <dbReference type="Rhea" id="RHEA:19823"/>
    </physiologicalReaction>
</comment>
<proteinExistence type="inferred from homology"/>
<evidence type="ECO:0000256" key="8">
    <source>
        <dbReference type="RuleBase" id="RU003862"/>
    </source>
</evidence>
<sequence>MQDRRSGLVEALRRPRYEVIPLPGIEVAVAEHVPKNVKLTVTASPKKGIEPTLALAERLSAEGFGVAPHLSARLVRDRAQLGEILARLHGAGIRDVFVVAGDAPEPAGEFEGSGALLEAMEEIGHGLDEIGITGYPESHPLISDEATIQAMYRKEPYATYITSQICFDTDTINDWVLRVRRRGVGLPIFVGMPGAVNMAKLVRISSNIGLGESARFLQKYGNWFWRMFMPGGYSPDALVEGMSASLGDPERKVRGFHIYTFNEVQKTEAWRLGALERAGATTQERHKEPTL</sequence>
<comment type="similarity">
    <text evidence="3 8">Belongs to the methylenetetrahydrofolate reductase family.</text>
</comment>
<dbReference type="PANTHER" id="PTHR45754">
    <property type="entry name" value="METHYLENETETRAHYDROFOLATE REDUCTASE"/>
    <property type="match status" value="1"/>
</dbReference>
<dbReference type="UniPathway" id="UPA00193"/>
<keyword evidence="5 8" id="KW-0274">FAD</keyword>
<dbReference type="GO" id="GO:0009086">
    <property type="term" value="P:methionine biosynthetic process"/>
    <property type="evidence" value="ECO:0007669"/>
    <property type="project" value="TreeGrafter"/>
</dbReference>
<accession>A0A6J4Q334</accession>
<comment type="pathway">
    <text evidence="2 8">One-carbon metabolism; tetrahydrofolate interconversion.</text>
</comment>
<reference evidence="9" key="1">
    <citation type="submission" date="2020-02" db="EMBL/GenBank/DDBJ databases">
        <authorList>
            <person name="Meier V. D."/>
        </authorList>
    </citation>
    <scope>NUCLEOTIDE SEQUENCE</scope>
    <source>
        <strain evidence="9">AVDCRST_MAG03</strain>
    </source>
</reference>
<keyword evidence="6 8" id="KW-0560">Oxidoreductase</keyword>
<evidence type="ECO:0000256" key="7">
    <source>
        <dbReference type="ARBA" id="ARBA00048628"/>
    </source>
</evidence>
<gene>
    <name evidence="9" type="ORF">AVDCRST_MAG03-3098</name>
</gene>
<dbReference type="GO" id="GO:0035999">
    <property type="term" value="P:tetrahydrofolate interconversion"/>
    <property type="evidence" value="ECO:0007669"/>
    <property type="project" value="UniProtKB-UniPathway"/>
</dbReference>
<dbReference type="SUPFAM" id="SSF51730">
    <property type="entry name" value="FAD-linked oxidoreductase"/>
    <property type="match status" value="1"/>
</dbReference>
<dbReference type="GO" id="GO:0005829">
    <property type="term" value="C:cytosol"/>
    <property type="evidence" value="ECO:0007669"/>
    <property type="project" value="TreeGrafter"/>
</dbReference>
<evidence type="ECO:0000256" key="1">
    <source>
        <dbReference type="ARBA" id="ARBA00001974"/>
    </source>
</evidence>
<organism evidence="9">
    <name type="scientific">uncultured Rubrobacteraceae bacterium</name>
    <dbReference type="NCBI Taxonomy" id="349277"/>
    <lineage>
        <taxon>Bacteria</taxon>
        <taxon>Bacillati</taxon>
        <taxon>Actinomycetota</taxon>
        <taxon>Rubrobacteria</taxon>
        <taxon>Rubrobacterales</taxon>
        <taxon>Rubrobacteraceae</taxon>
        <taxon>environmental samples</taxon>
    </lineage>
</organism>
<dbReference type="Gene3D" id="3.20.20.220">
    <property type="match status" value="1"/>
</dbReference>
<keyword evidence="4 8" id="KW-0285">Flavoprotein</keyword>
<dbReference type="InterPro" id="IPR003171">
    <property type="entry name" value="Mehydrof_redctse-like"/>
</dbReference>
<dbReference type="PANTHER" id="PTHR45754:SF3">
    <property type="entry name" value="METHYLENETETRAHYDROFOLATE REDUCTASE (NADPH)"/>
    <property type="match status" value="1"/>
</dbReference>
<dbReference type="InterPro" id="IPR029041">
    <property type="entry name" value="FAD-linked_oxidoreductase-like"/>
</dbReference>
<comment type="cofactor">
    <cofactor evidence="1 8">
        <name>FAD</name>
        <dbReference type="ChEBI" id="CHEBI:57692"/>
    </cofactor>
</comment>